<dbReference type="PANTHER" id="PTHR34448:SF3">
    <property type="entry name" value="AMINOPEPTIDASE AMPS"/>
    <property type="match status" value="1"/>
</dbReference>
<dbReference type="InterPro" id="IPR035097">
    <property type="entry name" value="M29_N-terminal"/>
</dbReference>
<comment type="similarity">
    <text evidence="4">Belongs to the peptidase M29 family.</text>
</comment>
<evidence type="ECO:0000256" key="7">
    <source>
        <dbReference type="ARBA" id="ARBA00022723"/>
    </source>
</evidence>
<comment type="cofactor">
    <cofactor evidence="3">
        <name>Zn(2+)</name>
        <dbReference type="ChEBI" id="CHEBI:29105"/>
    </cofactor>
</comment>
<reference evidence="10" key="1">
    <citation type="journal article" date="2021" name="PeerJ">
        <title>Extensive microbial diversity within the chicken gut microbiome revealed by metagenomics and culture.</title>
        <authorList>
            <person name="Gilroy R."/>
            <person name="Ravi A."/>
            <person name="Getino M."/>
            <person name="Pursley I."/>
            <person name="Horton D.L."/>
            <person name="Alikhan N.F."/>
            <person name="Baker D."/>
            <person name="Gharbi K."/>
            <person name="Hall N."/>
            <person name="Watson M."/>
            <person name="Adriaenssens E.M."/>
            <person name="Foster-Nyarko E."/>
            <person name="Jarju S."/>
            <person name="Secka A."/>
            <person name="Antonio M."/>
            <person name="Oren A."/>
            <person name="Chaudhuri R.R."/>
            <person name="La Ragione R."/>
            <person name="Hildebrand F."/>
            <person name="Pallen M.J."/>
        </authorList>
    </citation>
    <scope>NUCLEOTIDE SEQUENCE</scope>
    <source>
        <strain evidence="10">26628</strain>
    </source>
</reference>
<dbReference type="EMBL" id="DXFD01000083">
    <property type="protein sequence ID" value="HIX47103.1"/>
    <property type="molecule type" value="Genomic_DNA"/>
</dbReference>
<sequence>MQKTALMNYAKLLARVGLNVQKGQEVIISAELDQPEFVELAAEECYRAGAAKVRVEWTHQPVARLSAQYCTEEVLGEVRPWQEEKLRCEVRELPARLYLESADPDGMNGIDAAKYARAAQARSRIVKPYRDKMENKYQWCIAAVAGEKWAKKVFPRATGASIAEDKLWRAILSCSRALEGNPLENWRRHNADLTARCDHLNSLGLTSLEYQSSNGTDLRVGLLREGLFAAGEERTLSGIPFNPNIPSEEVFTSPARGEAEGIVYSTKPLSYQGRLIRNFSVRFEKGRAVEVHAATGEDVLKKMIEMDEGAPYLGECALVPYDSPVNASRVLFYNTLFDENAACHLALGRGFTNCVRGYEDKTEEQLHAMGINDSMIHVDFMIGNDDLNIDGVSDTGARYPIFRNGRWAF</sequence>
<comment type="cofactor">
    <cofactor evidence="1">
        <name>Co(2+)</name>
        <dbReference type="ChEBI" id="CHEBI:48828"/>
    </cofactor>
</comment>
<evidence type="ECO:0000313" key="10">
    <source>
        <dbReference type="EMBL" id="HIX47103.1"/>
    </source>
</evidence>
<dbReference type="InterPro" id="IPR000787">
    <property type="entry name" value="Peptidase_M29"/>
</dbReference>
<name>A0A9D1VUK3_9FIRM</name>
<comment type="caution">
    <text evidence="10">The sequence shown here is derived from an EMBL/GenBank/DDBJ whole genome shotgun (WGS) entry which is preliminary data.</text>
</comment>
<accession>A0A9D1VUK3</accession>
<dbReference type="GO" id="GO:0008237">
    <property type="term" value="F:metallopeptidase activity"/>
    <property type="evidence" value="ECO:0007669"/>
    <property type="project" value="UniProtKB-KW"/>
</dbReference>
<organism evidence="10 11">
    <name type="scientific">Candidatus Borkfalkia faecigallinarum</name>
    <dbReference type="NCBI Taxonomy" id="2838509"/>
    <lineage>
        <taxon>Bacteria</taxon>
        <taxon>Bacillati</taxon>
        <taxon>Bacillota</taxon>
        <taxon>Clostridia</taxon>
        <taxon>Christensenellales</taxon>
        <taxon>Christensenellaceae</taxon>
        <taxon>Candidatus Borkfalkia</taxon>
    </lineage>
</organism>
<dbReference type="Gene3D" id="3.40.1830.10">
    <property type="entry name" value="Thermophilic metalloprotease (M29)"/>
    <property type="match status" value="1"/>
</dbReference>
<keyword evidence="8" id="KW-0378">Hydrolase</keyword>
<evidence type="ECO:0000256" key="5">
    <source>
        <dbReference type="ARBA" id="ARBA00022438"/>
    </source>
</evidence>
<dbReference type="Pfam" id="PF02073">
    <property type="entry name" value="Peptidase_M29"/>
    <property type="match status" value="1"/>
</dbReference>
<dbReference type="GO" id="GO:0004177">
    <property type="term" value="F:aminopeptidase activity"/>
    <property type="evidence" value="ECO:0007669"/>
    <property type="project" value="UniProtKB-KW"/>
</dbReference>
<keyword evidence="5 10" id="KW-0031">Aminopeptidase</keyword>
<keyword evidence="6" id="KW-0645">Protease</keyword>
<evidence type="ECO:0000256" key="3">
    <source>
        <dbReference type="ARBA" id="ARBA00001947"/>
    </source>
</evidence>
<evidence type="ECO:0000256" key="8">
    <source>
        <dbReference type="ARBA" id="ARBA00022801"/>
    </source>
</evidence>
<evidence type="ECO:0000256" key="6">
    <source>
        <dbReference type="ARBA" id="ARBA00022670"/>
    </source>
</evidence>
<dbReference type="GO" id="GO:0006508">
    <property type="term" value="P:proteolysis"/>
    <property type="evidence" value="ECO:0007669"/>
    <property type="project" value="UniProtKB-KW"/>
</dbReference>
<dbReference type="SUPFAM" id="SSF144052">
    <property type="entry name" value="Thermophilic metalloprotease-like"/>
    <property type="match status" value="1"/>
</dbReference>
<dbReference type="GO" id="GO:0046872">
    <property type="term" value="F:metal ion binding"/>
    <property type="evidence" value="ECO:0007669"/>
    <property type="project" value="UniProtKB-KW"/>
</dbReference>
<proteinExistence type="inferred from homology"/>
<dbReference type="Proteomes" id="UP000824249">
    <property type="component" value="Unassembled WGS sequence"/>
</dbReference>
<evidence type="ECO:0000313" key="11">
    <source>
        <dbReference type="Proteomes" id="UP000824249"/>
    </source>
</evidence>
<gene>
    <name evidence="10" type="ORF">H9737_05370</name>
</gene>
<protein>
    <submittedName>
        <fullName evidence="10">Aminopeptidase</fullName>
    </submittedName>
</protein>
<dbReference type="AlphaFoldDB" id="A0A9D1VUK3"/>
<evidence type="ECO:0000256" key="9">
    <source>
        <dbReference type="ARBA" id="ARBA00023049"/>
    </source>
</evidence>
<dbReference type="InterPro" id="IPR052170">
    <property type="entry name" value="M29_Exopeptidase"/>
</dbReference>
<evidence type="ECO:0000256" key="4">
    <source>
        <dbReference type="ARBA" id="ARBA00008236"/>
    </source>
</evidence>
<dbReference type="PANTHER" id="PTHR34448">
    <property type="entry name" value="AMINOPEPTIDASE"/>
    <property type="match status" value="1"/>
</dbReference>
<evidence type="ECO:0000256" key="2">
    <source>
        <dbReference type="ARBA" id="ARBA00001946"/>
    </source>
</evidence>
<reference evidence="10" key="2">
    <citation type="submission" date="2021-04" db="EMBL/GenBank/DDBJ databases">
        <authorList>
            <person name="Gilroy R."/>
        </authorList>
    </citation>
    <scope>NUCLEOTIDE SEQUENCE</scope>
    <source>
        <strain evidence="10">26628</strain>
    </source>
</reference>
<keyword evidence="9" id="KW-0482">Metalloprotease</keyword>
<keyword evidence="7" id="KW-0479">Metal-binding</keyword>
<dbReference type="PRINTS" id="PR00919">
    <property type="entry name" value="THERMOPTASE"/>
</dbReference>
<comment type="cofactor">
    <cofactor evidence="2">
        <name>Mg(2+)</name>
        <dbReference type="ChEBI" id="CHEBI:18420"/>
    </cofactor>
</comment>
<evidence type="ECO:0000256" key="1">
    <source>
        <dbReference type="ARBA" id="ARBA00001941"/>
    </source>
</evidence>